<dbReference type="EMBL" id="QANS01000002">
    <property type="protein sequence ID" value="PTU32419.1"/>
    <property type="molecule type" value="Genomic_DNA"/>
</dbReference>
<comment type="caution">
    <text evidence="2">The sequence shown here is derived from an EMBL/GenBank/DDBJ whole genome shotgun (WGS) entry which is preliminary data.</text>
</comment>
<dbReference type="AlphaFoldDB" id="A0A2T5MIQ5"/>
<gene>
    <name evidence="2" type="ORF">CJD38_07155</name>
</gene>
<dbReference type="Proteomes" id="UP000244248">
    <property type="component" value="Unassembled WGS sequence"/>
</dbReference>
<evidence type="ECO:0000313" key="3">
    <source>
        <dbReference type="Proteomes" id="UP000244248"/>
    </source>
</evidence>
<evidence type="ECO:0000256" key="1">
    <source>
        <dbReference type="SAM" id="MobiDB-lite"/>
    </source>
</evidence>
<proteinExistence type="predicted"/>
<sequence length="95" mass="10509">MKLFMRTKMPSTLLLFLRTESAIEETLSSFTARVALLLMSGPFVHAEHHRLARLMPRNDAGEAGAERACQAMDGLSRTPVKTRSAGNPHSFIVRA</sequence>
<organism evidence="2 3">
    <name type="scientific">Stenotrophobium rhamnosiphilum</name>
    <dbReference type="NCBI Taxonomy" id="2029166"/>
    <lineage>
        <taxon>Bacteria</taxon>
        <taxon>Pseudomonadati</taxon>
        <taxon>Pseudomonadota</taxon>
        <taxon>Gammaproteobacteria</taxon>
        <taxon>Nevskiales</taxon>
        <taxon>Nevskiaceae</taxon>
        <taxon>Stenotrophobium</taxon>
    </lineage>
</organism>
<reference evidence="2 3" key="1">
    <citation type="submission" date="2018-04" db="EMBL/GenBank/DDBJ databases">
        <title>Novel species isolated from glacier.</title>
        <authorList>
            <person name="Liu Q."/>
            <person name="Xin Y.-H."/>
        </authorList>
    </citation>
    <scope>NUCLEOTIDE SEQUENCE [LARGE SCALE GENOMIC DNA]</scope>
    <source>
        <strain evidence="2 3">GT1R17</strain>
    </source>
</reference>
<dbReference type="RefSeq" id="WP_107939615.1">
    <property type="nucleotide sequence ID" value="NZ_QANS01000002.1"/>
</dbReference>
<accession>A0A2T5MIQ5</accession>
<keyword evidence="3" id="KW-1185">Reference proteome</keyword>
<protein>
    <submittedName>
        <fullName evidence="2">Uncharacterized protein</fullName>
    </submittedName>
</protein>
<name>A0A2T5MIQ5_9GAMM</name>
<evidence type="ECO:0000313" key="2">
    <source>
        <dbReference type="EMBL" id="PTU32419.1"/>
    </source>
</evidence>
<feature type="region of interest" description="Disordered" evidence="1">
    <location>
        <begin position="72"/>
        <end position="95"/>
    </location>
</feature>